<dbReference type="Proteomes" id="UP000320857">
    <property type="component" value="Unassembled WGS sequence"/>
</dbReference>
<evidence type="ECO:0000313" key="6">
    <source>
        <dbReference type="Proteomes" id="UP000525686"/>
    </source>
</evidence>
<organism evidence="3 4">
    <name type="scientific">Streptomyces alkaliterrae</name>
    <dbReference type="NCBI Taxonomy" id="2213162"/>
    <lineage>
        <taxon>Bacteria</taxon>
        <taxon>Bacillati</taxon>
        <taxon>Actinomycetota</taxon>
        <taxon>Actinomycetes</taxon>
        <taxon>Kitasatosporales</taxon>
        <taxon>Streptomycetaceae</taxon>
        <taxon>Streptomyces</taxon>
    </lineage>
</organism>
<dbReference type="RefSeq" id="WP_143646208.1">
    <property type="nucleotide sequence ID" value="NZ_JABJWZ010000004.1"/>
</dbReference>
<protein>
    <submittedName>
        <fullName evidence="3">Uncharacterized protein</fullName>
    </submittedName>
</protein>
<evidence type="ECO:0000313" key="3">
    <source>
        <dbReference type="EMBL" id="MQS00727.1"/>
    </source>
</evidence>
<evidence type="ECO:0000313" key="5">
    <source>
        <dbReference type="Proteomes" id="UP000517765"/>
    </source>
</evidence>
<evidence type="ECO:0000313" key="1">
    <source>
        <dbReference type="EMBL" id="MBB1251970.1"/>
    </source>
</evidence>
<evidence type="ECO:0000313" key="2">
    <source>
        <dbReference type="EMBL" id="MBB1257377.1"/>
    </source>
</evidence>
<dbReference type="Proteomes" id="UP000517765">
    <property type="component" value="Unassembled WGS sequence"/>
</dbReference>
<accession>A0A5P0YM54</accession>
<reference evidence="3 4" key="1">
    <citation type="submission" date="2019-10" db="EMBL/GenBank/DDBJ databases">
        <title>Streptomyces sp. nov., a novel actinobacterium isolated from alkaline environment.</title>
        <authorList>
            <person name="Golinska P."/>
        </authorList>
    </citation>
    <scope>NUCLEOTIDE SEQUENCE [LARGE SCALE GENOMIC DNA]</scope>
    <source>
        <strain evidence="3 4">OF1</strain>
    </source>
</reference>
<dbReference type="EMBL" id="JABJWZ010000004">
    <property type="protein sequence ID" value="MBB1251970.1"/>
    <property type="molecule type" value="Genomic_DNA"/>
</dbReference>
<proteinExistence type="predicted"/>
<dbReference type="EMBL" id="JABJXA010000002">
    <property type="protein sequence ID" value="MBB1257377.1"/>
    <property type="molecule type" value="Genomic_DNA"/>
</dbReference>
<dbReference type="OrthoDB" id="4540313at2"/>
<gene>
    <name evidence="3" type="ORF">FNX44_002285</name>
    <name evidence="1" type="ORF">H3146_01125</name>
    <name evidence="2" type="ORF">H3147_00810</name>
</gene>
<sequence length="193" mass="20618">MPLHARKAPPAALRTVLAALDSTPASHATGRLRAALALGTPLTPEAALPLYLLSGVRGGAPRSQAAGWRFLVRQAERTVVTADATPTADGWVFSHFAEGPYADSVERCLLLADTLTGPYEPRLLSVPELYMMTLWLHGLSSAERPDDINESDLLVPLVPAPPGVAANRPHRARELLPLLTERLSAPVGLMRTA</sequence>
<reference evidence="1" key="3">
    <citation type="journal article" name="Syst. Appl. Microbiol.">
        <title>Streptomyces alkaliterrae sp. nov., isolated from an alkaline soil, and emended descriptions of Streptomyces alkaliphilus, Streptomyces calidiresistens and Streptomyces durbertensis.</title>
        <authorList>
            <person name="Swiecimska M."/>
            <person name="Golinska P."/>
            <person name="Nouioui I."/>
            <person name="Wypij M."/>
            <person name="Rai M."/>
            <person name="Sangal V."/>
            <person name="Goodfellow M."/>
        </authorList>
    </citation>
    <scope>NUCLEOTIDE SEQUENCE</scope>
    <source>
        <strain evidence="1">OF3</strain>
        <strain evidence="2">OF8</strain>
    </source>
</reference>
<comment type="caution">
    <text evidence="3">The sequence shown here is derived from an EMBL/GenBank/DDBJ whole genome shotgun (WGS) entry which is preliminary data.</text>
</comment>
<dbReference type="AlphaFoldDB" id="A0A5P0YM54"/>
<evidence type="ECO:0000313" key="4">
    <source>
        <dbReference type="Proteomes" id="UP000320857"/>
    </source>
</evidence>
<reference evidence="5 6" key="2">
    <citation type="submission" date="2020-05" db="EMBL/GenBank/DDBJ databases">
        <title>Classification of alakaliphilic streptomycetes isolated from an alkaline soil next to Lonar Crater, India and a proposal for the recognition of Streptomyces alkaliterrae sp. nov.</title>
        <authorList>
            <person name="Golinska P."/>
        </authorList>
    </citation>
    <scope>NUCLEOTIDE SEQUENCE [LARGE SCALE GENOMIC DNA]</scope>
    <source>
        <strain evidence="6">OF3</strain>
        <strain evidence="5">OF8</strain>
    </source>
</reference>
<dbReference type="Proteomes" id="UP000525686">
    <property type="component" value="Unassembled WGS sequence"/>
</dbReference>
<name>A0A5P0YM54_9ACTN</name>
<keyword evidence="4" id="KW-1185">Reference proteome</keyword>
<dbReference type="EMBL" id="VJYK02000011">
    <property type="protein sequence ID" value="MQS00727.1"/>
    <property type="molecule type" value="Genomic_DNA"/>
</dbReference>